<feature type="region of interest" description="Disordered" evidence="1">
    <location>
        <begin position="40"/>
        <end position="60"/>
    </location>
</feature>
<reference evidence="2 3" key="1">
    <citation type="journal article" date="2019" name="bioRxiv">
        <title>Bacteria contribute to plant secondary compound degradation in a generalist herbivore system.</title>
        <authorList>
            <person name="Francoeur C.B."/>
            <person name="Khadempour L."/>
            <person name="Moreira-Soto R.D."/>
            <person name="Gotting K."/>
            <person name="Book A.J."/>
            <person name="Pinto-Tomas A.A."/>
            <person name="Keefover-Ring K."/>
            <person name="Currie C.R."/>
        </authorList>
    </citation>
    <scope>NUCLEOTIDE SEQUENCE [LARGE SCALE GENOMIC DNA]</scope>
    <source>
        <strain evidence="2">Acro-835</strain>
    </source>
</reference>
<evidence type="ECO:0000313" key="3">
    <source>
        <dbReference type="Proteomes" id="UP001515683"/>
    </source>
</evidence>
<dbReference type="EMBL" id="VWXF01000003">
    <property type="protein sequence ID" value="NIF21820.1"/>
    <property type="molecule type" value="Genomic_DNA"/>
</dbReference>
<accession>A0ABX0RF18</accession>
<name>A0ABX0RF18_9GAMM</name>
<proteinExistence type="predicted"/>
<sequence length="60" mass="6442">MRTVQEIVDSMNPELRCAAVEAVAESRMIAATLAQIPSPSVLNGHTDKPLAHVSRDDVSI</sequence>
<feature type="compositionally biased region" description="Basic and acidic residues" evidence="1">
    <location>
        <begin position="45"/>
        <end position="60"/>
    </location>
</feature>
<organism evidence="2 3">
    <name type="scientific">Candidatus Pantoea multigeneris</name>
    <dbReference type="NCBI Taxonomy" id="2608357"/>
    <lineage>
        <taxon>Bacteria</taxon>
        <taxon>Pseudomonadati</taxon>
        <taxon>Pseudomonadota</taxon>
        <taxon>Gammaproteobacteria</taxon>
        <taxon>Enterobacterales</taxon>
        <taxon>Erwiniaceae</taxon>
        <taxon>Pantoea</taxon>
    </lineage>
</organism>
<evidence type="ECO:0000256" key="1">
    <source>
        <dbReference type="SAM" id="MobiDB-lite"/>
    </source>
</evidence>
<keyword evidence="3" id="KW-1185">Reference proteome</keyword>
<comment type="caution">
    <text evidence="2">The sequence shown here is derived from an EMBL/GenBank/DDBJ whole genome shotgun (WGS) entry which is preliminary data.</text>
</comment>
<gene>
    <name evidence="2" type="ORF">F3J40_09455</name>
</gene>
<evidence type="ECO:0000313" key="2">
    <source>
        <dbReference type="EMBL" id="NIF21820.1"/>
    </source>
</evidence>
<dbReference type="Proteomes" id="UP001515683">
    <property type="component" value="Unassembled WGS sequence"/>
</dbReference>
<protein>
    <submittedName>
        <fullName evidence="2">Uncharacterized protein</fullName>
    </submittedName>
</protein>
<dbReference type="RefSeq" id="WP_167014050.1">
    <property type="nucleotide sequence ID" value="NZ_VWXF01000003.1"/>
</dbReference>